<comment type="similarity">
    <text evidence="1">Belongs to the amidase family.</text>
</comment>
<reference evidence="4" key="1">
    <citation type="submission" date="2015-08" db="EMBL/GenBank/DDBJ databases">
        <title>Complete Genome Sequence of Azospirillum thiophilum BV-S.</title>
        <authorList>
            <person name="Fomenkov A."/>
            <person name="Vincze T."/>
            <person name="Grabovich M."/>
            <person name="Dubinina G."/>
            <person name="Orlova M."/>
            <person name="Belousova E."/>
            <person name="Roberts R.J."/>
        </authorList>
    </citation>
    <scope>NUCLEOTIDE SEQUENCE [LARGE SCALE GENOMIC DNA]</scope>
    <source>
        <strain evidence="4">BV-S</strain>
    </source>
</reference>
<dbReference type="Proteomes" id="UP000069935">
    <property type="component" value="Chromosome 6"/>
</dbReference>
<dbReference type="InterPro" id="IPR000120">
    <property type="entry name" value="Amidase"/>
</dbReference>
<dbReference type="Gene3D" id="3.90.1300.10">
    <property type="entry name" value="Amidase signature (AS) domain"/>
    <property type="match status" value="1"/>
</dbReference>
<dbReference type="PROSITE" id="PS00571">
    <property type="entry name" value="AMIDASES"/>
    <property type="match status" value="1"/>
</dbReference>
<evidence type="ECO:0000313" key="4">
    <source>
        <dbReference type="Proteomes" id="UP000069935"/>
    </source>
</evidence>
<evidence type="ECO:0000313" key="3">
    <source>
        <dbReference type="EMBL" id="ALG75461.1"/>
    </source>
</evidence>
<gene>
    <name evidence="3" type="ORF">AL072_30310</name>
</gene>
<dbReference type="PANTHER" id="PTHR11895">
    <property type="entry name" value="TRANSAMIDASE"/>
    <property type="match status" value="1"/>
</dbReference>
<dbReference type="Pfam" id="PF01425">
    <property type="entry name" value="Amidase"/>
    <property type="match status" value="1"/>
</dbReference>
<dbReference type="SUPFAM" id="SSF75304">
    <property type="entry name" value="Amidase signature (AS) enzymes"/>
    <property type="match status" value="1"/>
</dbReference>
<dbReference type="AlphaFoldDB" id="A0AAC8ZWW2"/>
<evidence type="ECO:0000259" key="2">
    <source>
        <dbReference type="Pfam" id="PF01425"/>
    </source>
</evidence>
<feature type="domain" description="Amidase" evidence="2">
    <location>
        <begin position="22"/>
        <end position="367"/>
    </location>
</feature>
<sequence>MAATDANADAPAAAAGEARPTVAIKDTIDIAGTPTRAGSRSLEDAPPAALHAEVVGNLLAAGWRIAGKTTMHELAFGTTGINRWAGTAPNPDFPDFVPGGSSSGSAAAVAAGMVDASVGTDTGGSVRIPAACCGVFGLKPTFGRVSRRGVMPARSTLDCVGPFAADMDSLVACMAAIDPSFGPLPALDDIGGSVTIGLLETDADAGIAAAVRTAVGAAGLPVEAVTLTGMRAAFEAGLSVINAETWAACAALVETGLVGEDVAVRLRNAARTTVEEVARAEEVRAAFTAEVDALLERVAVIALPTMAGPPPLVAEAGDTSRLVRMTTLVRPFNLSGHPAIAIPLAPIDGAPASLQLVAAKGADELLCAVATLIAGHIADRLPKTG</sequence>
<dbReference type="KEGG" id="ati:AL072_30310"/>
<dbReference type="InterPro" id="IPR020556">
    <property type="entry name" value="Amidase_CS"/>
</dbReference>
<proteinExistence type="inferred from homology"/>
<keyword evidence="4" id="KW-1185">Reference proteome</keyword>
<organism evidence="3 4">
    <name type="scientific">Azospirillum thiophilum</name>
    <dbReference type="NCBI Taxonomy" id="528244"/>
    <lineage>
        <taxon>Bacteria</taxon>
        <taxon>Pseudomonadati</taxon>
        <taxon>Pseudomonadota</taxon>
        <taxon>Alphaproteobacteria</taxon>
        <taxon>Rhodospirillales</taxon>
        <taxon>Azospirillaceae</taxon>
        <taxon>Azospirillum</taxon>
    </lineage>
</organism>
<accession>A0AAC8ZWW2</accession>
<name>A0AAC8ZWW2_9PROT</name>
<protein>
    <submittedName>
        <fullName evidence="3">Glutamyl-tRNA amidotransferase</fullName>
    </submittedName>
</protein>
<dbReference type="InterPro" id="IPR023631">
    <property type="entry name" value="Amidase_dom"/>
</dbReference>
<reference evidence="3 4" key="2">
    <citation type="journal article" date="2016" name="Genome Announc.">
        <title>Complete Genome Sequence of a Strain of Azospirillum thiophilum Isolated from a Sulfide Spring.</title>
        <authorList>
            <person name="Fomenkov A."/>
            <person name="Vincze T."/>
            <person name="Grabovich M."/>
            <person name="Anton B.P."/>
            <person name="Dubinina G."/>
            <person name="Orlova M."/>
            <person name="Belousova E."/>
            <person name="Roberts R.J."/>
        </authorList>
    </citation>
    <scope>NUCLEOTIDE SEQUENCE [LARGE SCALE GENOMIC DNA]</scope>
    <source>
        <strain evidence="3 4">BV-S</strain>
    </source>
</reference>
<dbReference type="GO" id="GO:0003824">
    <property type="term" value="F:catalytic activity"/>
    <property type="evidence" value="ECO:0007669"/>
    <property type="project" value="InterPro"/>
</dbReference>
<evidence type="ECO:0000256" key="1">
    <source>
        <dbReference type="ARBA" id="ARBA00009199"/>
    </source>
</evidence>
<dbReference type="EMBL" id="CP012406">
    <property type="protein sequence ID" value="ALG75461.1"/>
    <property type="molecule type" value="Genomic_DNA"/>
</dbReference>
<dbReference type="PANTHER" id="PTHR11895:SF7">
    <property type="entry name" value="GLUTAMYL-TRNA(GLN) AMIDOTRANSFERASE SUBUNIT A, MITOCHONDRIAL"/>
    <property type="match status" value="1"/>
</dbReference>
<dbReference type="InterPro" id="IPR036928">
    <property type="entry name" value="AS_sf"/>
</dbReference>